<dbReference type="GO" id="GO:0006388">
    <property type="term" value="P:tRNA splicing, via endonucleolytic cleavage and ligation"/>
    <property type="evidence" value="ECO:0007669"/>
    <property type="project" value="TreeGrafter"/>
</dbReference>
<dbReference type="GO" id="GO:0005524">
    <property type="term" value="F:ATP binding"/>
    <property type="evidence" value="ECO:0007669"/>
    <property type="project" value="UniProtKB-KW"/>
</dbReference>
<proteinExistence type="predicted"/>
<dbReference type="STRING" id="1358809.S7W9B3"/>
<dbReference type="Pfam" id="PF16575">
    <property type="entry name" value="CLP1_P"/>
    <property type="match status" value="1"/>
</dbReference>
<dbReference type="Gene3D" id="3.40.50.300">
    <property type="entry name" value="P-loop containing nucleotide triphosphate hydrolases"/>
    <property type="match status" value="1"/>
</dbReference>
<dbReference type="AlphaFoldDB" id="S7W9B3"/>
<evidence type="ECO:0000259" key="7">
    <source>
        <dbReference type="Pfam" id="PF16575"/>
    </source>
</evidence>
<dbReference type="InterPro" id="IPR032319">
    <property type="entry name" value="CLP1_P"/>
</dbReference>
<dbReference type="HOGENOM" id="CLU_018195_1_1_1"/>
<dbReference type="PANTHER" id="PTHR12755:SF6">
    <property type="entry name" value="POLYRIBONUCLEOTIDE 5'-HYDROXYL-KINASE CLP1"/>
    <property type="match status" value="1"/>
</dbReference>
<evidence type="ECO:0000313" key="9">
    <source>
        <dbReference type="Proteomes" id="UP000014978"/>
    </source>
</evidence>
<reference evidence="9" key="1">
    <citation type="journal article" date="2013" name="PLoS Genet.">
        <title>The genome of Spraguea lophii and the basis of host-microsporidian interactions.</title>
        <authorList>
            <person name="Campbell S.E."/>
            <person name="Williams T.A."/>
            <person name="Yousuf A."/>
            <person name="Soanes D.M."/>
            <person name="Paszkiewicz K.H."/>
            <person name="Williams B.A.P."/>
        </authorList>
    </citation>
    <scope>NUCLEOTIDE SEQUENCE [LARGE SCALE GENOMIC DNA]</scope>
    <source>
        <strain evidence="9">42_110</strain>
    </source>
</reference>
<dbReference type="GO" id="GO:0005634">
    <property type="term" value="C:nucleus"/>
    <property type="evidence" value="ECO:0007669"/>
    <property type="project" value="TreeGrafter"/>
</dbReference>
<evidence type="ECO:0000256" key="4">
    <source>
        <dbReference type="ARBA" id="ARBA00022840"/>
    </source>
</evidence>
<feature type="domain" description="Clp1 C-terminal" evidence="5">
    <location>
        <begin position="267"/>
        <end position="366"/>
    </location>
</feature>
<dbReference type="InterPro" id="IPR045116">
    <property type="entry name" value="Clp1/Grc3"/>
</dbReference>
<dbReference type="VEuPathDB" id="MicrosporidiaDB:SLOPH_1478"/>
<dbReference type="OrthoDB" id="258143at2759"/>
<dbReference type="Pfam" id="PF06807">
    <property type="entry name" value="Clp1"/>
    <property type="match status" value="1"/>
</dbReference>
<evidence type="ECO:0000259" key="6">
    <source>
        <dbReference type="Pfam" id="PF16573"/>
    </source>
</evidence>
<comment type="caution">
    <text evidence="8">The sequence shown here is derived from an EMBL/GenBank/DDBJ whole genome shotgun (WGS) entry which is preliminary data.</text>
</comment>
<dbReference type="InParanoid" id="S7W9B3"/>
<dbReference type="Pfam" id="PF16573">
    <property type="entry name" value="CLP1_N"/>
    <property type="match status" value="1"/>
</dbReference>
<evidence type="ECO:0000256" key="2">
    <source>
        <dbReference type="ARBA" id="ARBA00019824"/>
    </source>
</evidence>
<keyword evidence="3" id="KW-0547">Nucleotide-binding</keyword>
<dbReference type="Gene3D" id="2.40.30.330">
    <property type="entry name" value="Pre-mRNA cleavage complex subunit Clp1, C-terminal domain"/>
    <property type="match status" value="1"/>
</dbReference>
<feature type="domain" description="Clp1 N-terminal" evidence="6">
    <location>
        <begin position="8"/>
        <end position="86"/>
    </location>
</feature>
<feature type="domain" description="Clp1 P-loop" evidence="7">
    <location>
        <begin position="104"/>
        <end position="230"/>
    </location>
</feature>
<dbReference type="InterPro" id="IPR027417">
    <property type="entry name" value="P-loop_NTPase"/>
</dbReference>
<gene>
    <name evidence="8" type="ORF">SLOPH_1478</name>
</gene>
<evidence type="ECO:0000259" key="5">
    <source>
        <dbReference type="Pfam" id="PF06807"/>
    </source>
</evidence>
<dbReference type="InterPro" id="IPR038238">
    <property type="entry name" value="Clp1_C_sf"/>
</dbReference>
<dbReference type="GO" id="GO:0031124">
    <property type="term" value="P:mRNA 3'-end processing"/>
    <property type="evidence" value="ECO:0007669"/>
    <property type="project" value="InterPro"/>
</dbReference>
<evidence type="ECO:0000256" key="1">
    <source>
        <dbReference type="ARBA" id="ARBA00018706"/>
    </source>
</evidence>
<sequence length="366" mass="42234">MKVSTIIELPPFHELRFEVSSSQILSLKLLSGTCEIKGQELLDTKSYDIKNINSFIFTYHGCKMQLEGECNLYYITKNSNILKIFSKFNEYINENKNVLVLGNGRSTFMTILANYFVRIHKDINLIELDVEKGFLVFPGVLGKVNIKKSIDFEYGIQYNDPNFYFYGESVINNIEKYTEMIENINDIRSENKMKLFLGNNNLENINLVLEKCKIDEIIVLGDERLYNYIEFKNKTFIMNSGYYKDKIKIENKIYEYFHGKKDEYTPFTVNISNFKVFKIGEDFVAPSSALPLGAKRKLSTNNIKEVQVVKDSVLGISPSENEEEIKTGSVIGFCVVYTEGNSIKVLAPQKQINFKHFIQSGIKYTE</sequence>
<dbReference type="GO" id="GO:0051731">
    <property type="term" value="F:polynucleotide 5'-hydroxyl-kinase activity"/>
    <property type="evidence" value="ECO:0007669"/>
    <property type="project" value="InterPro"/>
</dbReference>
<organism evidence="8 9">
    <name type="scientific">Spraguea lophii (strain 42_110)</name>
    <name type="common">Microsporidian parasite</name>
    <dbReference type="NCBI Taxonomy" id="1358809"/>
    <lineage>
        <taxon>Eukaryota</taxon>
        <taxon>Fungi</taxon>
        <taxon>Fungi incertae sedis</taxon>
        <taxon>Microsporidia</taxon>
        <taxon>Spragueidae</taxon>
        <taxon>Spraguea</taxon>
    </lineage>
</organism>
<dbReference type="EMBL" id="ATCN01000880">
    <property type="protein sequence ID" value="EPR78317.1"/>
    <property type="molecule type" value="Genomic_DNA"/>
</dbReference>
<protein>
    <recommendedName>
        <fullName evidence="2">Polynucleotide 5'-hydroxyl-kinase GRC3</fullName>
    </recommendedName>
    <alternativeName>
        <fullName evidence="1">Polynucleotide 5'-hydroxyl-kinase grc3</fullName>
    </alternativeName>
</protein>
<dbReference type="InterPro" id="IPR032324">
    <property type="entry name" value="Clp1_N"/>
</dbReference>
<keyword evidence="9" id="KW-1185">Reference proteome</keyword>
<accession>S7W9B3</accession>
<dbReference type="PANTHER" id="PTHR12755">
    <property type="entry name" value="CLEAVAGE/POLYADENYLATION FACTOR IA SUBUNIT CLP1P"/>
    <property type="match status" value="1"/>
</dbReference>
<dbReference type="FunCoup" id="S7W9B3">
    <property type="interactions" value="179"/>
</dbReference>
<evidence type="ECO:0000313" key="8">
    <source>
        <dbReference type="EMBL" id="EPR78317.1"/>
    </source>
</evidence>
<name>S7W9B3_SPRLO</name>
<evidence type="ECO:0000256" key="3">
    <source>
        <dbReference type="ARBA" id="ARBA00022741"/>
    </source>
</evidence>
<dbReference type="InterPro" id="IPR010655">
    <property type="entry name" value="Clp1_C"/>
</dbReference>
<keyword evidence="4" id="KW-0067">ATP-binding</keyword>
<dbReference type="InterPro" id="IPR038239">
    <property type="entry name" value="Clp1_N_sf"/>
</dbReference>
<dbReference type="Proteomes" id="UP000014978">
    <property type="component" value="Unassembled WGS sequence"/>
</dbReference>
<dbReference type="OMA" id="WITFPPL"/>
<dbReference type="Gene3D" id="2.60.120.1030">
    <property type="entry name" value="Clp1, DNA binding domain"/>
    <property type="match status" value="1"/>
</dbReference>